<keyword evidence="4" id="KW-0812">Transmembrane</keyword>
<dbReference type="InterPro" id="IPR045028">
    <property type="entry name" value="DinG/Rad3-like"/>
</dbReference>
<evidence type="ECO:0000256" key="2">
    <source>
        <dbReference type="ARBA" id="ARBA00022801"/>
    </source>
</evidence>
<gene>
    <name evidence="6" type="ORF">SPHA_44868</name>
</gene>
<dbReference type="GO" id="GO:0003677">
    <property type="term" value="F:DNA binding"/>
    <property type="evidence" value="ECO:0007669"/>
    <property type="project" value="InterPro"/>
</dbReference>
<dbReference type="PROSITE" id="PS51193">
    <property type="entry name" value="HELICASE_ATP_BIND_2"/>
    <property type="match status" value="1"/>
</dbReference>
<dbReference type="GO" id="GO:0005524">
    <property type="term" value="F:ATP binding"/>
    <property type="evidence" value="ECO:0007669"/>
    <property type="project" value="UniProtKB-KW"/>
</dbReference>
<evidence type="ECO:0000313" key="6">
    <source>
        <dbReference type="EMBL" id="CAE1284607.1"/>
    </source>
</evidence>
<dbReference type="AlphaFoldDB" id="A0A812CZN8"/>
<keyword evidence="4" id="KW-1133">Transmembrane helix</keyword>
<organism evidence="6 7">
    <name type="scientific">Acanthosepion pharaonis</name>
    <name type="common">Pharaoh cuttlefish</name>
    <name type="synonym">Sepia pharaonis</name>
    <dbReference type="NCBI Taxonomy" id="158019"/>
    <lineage>
        <taxon>Eukaryota</taxon>
        <taxon>Metazoa</taxon>
        <taxon>Spiralia</taxon>
        <taxon>Lophotrochozoa</taxon>
        <taxon>Mollusca</taxon>
        <taxon>Cephalopoda</taxon>
        <taxon>Coleoidea</taxon>
        <taxon>Decapodiformes</taxon>
        <taxon>Sepiida</taxon>
        <taxon>Sepiina</taxon>
        <taxon>Sepiidae</taxon>
        <taxon>Acanthosepion</taxon>
    </lineage>
</organism>
<evidence type="ECO:0000256" key="4">
    <source>
        <dbReference type="SAM" id="Phobius"/>
    </source>
</evidence>
<dbReference type="GO" id="GO:0005634">
    <property type="term" value="C:nucleus"/>
    <property type="evidence" value="ECO:0007669"/>
    <property type="project" value="TreeGrafter"/>
</dbReference>
<evidence type="ECO:0000259" key="5">
    <source>
        <dbReference type="PROSITE" id="PS51193"/>
    </source>
</evidence>
<dbReference type="Proteomes" id="UP000597762">
    <property type="component" value="Unassembled WGS sequence"/>
</dbReference>
<feature type="transmembrane region" description="Helical" evidence="4">
    <location>
        <begin position="48"/>
        <end position="71"/>
    </location>
</feature>
<dbReference type="SMART" id="SM00488">
    <property type="entry name" value="DEXDc2"/>
    <property type="match status" value="1"/>
</dbReference>
<evidence type="ECO:0000256" key="3">
    <source>
        <dbReference type="ARBA" id="ARBA00022840"/>
    </source>
</evidence>
<keyword evidence="1" id="KW-0547">Nucleotide-binding</keyword>
<dbReference type="GO" id="GO:0070182">
    <property type="term" value="F:DNA polymerase binding"/>
    <property type="evidence" value="ECO:0007669"/>
    <property type="project" value="TreeGrafter"/>
</dbReference>
<dbReference type="InterPro" id="IPR027417">
    <property type="entry name" value="P-loop_NTPase"/>
</dbReference>
<name>A0A812CZN8_ACAPH</name>
<dbReference type="OrthoDB" id="19182at2759"/>
<proteinExistence type="predicted"/>
<dbReference type="InterPro" id="IPR010614">
    <property type="entry name" value="RAD3-like_helicase_DEAD"/>
</dbReference>
<comment type="caution">
    <text evidence="6">The sequence shown here is derived from an EMBL/GenBank/DDBJ whole genome shotgun (WGS) entry which is preliminary data.</text>
</comment>
<protein>
    <submittedName>
        <fullName evidence="6">RTEL1</fullName>
        <ecNumber evidence="6">3.6.4.12</ecNumber>
    </submittedName>
</protein>
<accession>A0A812CZN8</accession>
<feature type="domain" description="Helicase ATP-binding" evidence="5">
    <location>
        <begin position="1"/>
        <end position="248"/>
    </location>
</feature>
<keyword evidence="7" id="KW-1185">Reference proteome</keyword>
<dbReference type="GO" id="GO:0090657">
    <property type="term" value="P:telomeric loop disassembly"/>
    <property type="evidence" value="ECO:0007669"/>
    <property type="project" value="TreeGrafter"/>
</dbReference>
<sequence>MQKTSLPEEEGISRRYLVIFWKISLFSFYYSLLSLFSPLFNFSPHLSFFFTSFFYCLLFLFCLFTFLPFFFPFLFTFLFAFTFLIPLSFSSFSLTYCLLPFFLSSTFSVHMCKAKVNNRSCHFYNNFDALKKNGDPRQNVGNIVDIEDLVSIGTKQKLCPYYMSREIKKDADIIFMPYNYLLDARSRKSHGIELQGHIVIFDEAHNLEKICEESASFDLTSTDLALVIEELTQLSAKIIEMAQAEATSFTESETNGKFT</sequence>
<dbReference type="PANTHER" id="PTHR11472">
    <property type="entry name" value="DNA REPAIR DEAD HELICASE RAD3/XP-D SUBFAMILY MEMBER"/>
    <property type="match status" value="1"/>
</dbReference>
<dbReference type="GO" id="GO:0016818">
    <property type="term" value="F:hydrolase activity, acting on acid anhydrides, in phosphorus-containing anhydrides"/>
    <property type="evidence" value="ECO:0007669"/>
    <property type="project" value="InterPro"/>
</dbReference>
<evidence type="ECO:0000256" key="1">
    <source>
        <dbReference type="ARBA" id="ARBA00022741"/>
    </source>
</evidence>
<dbReference type="Pfam" id="PF06733">
    <property type="entry name" value="DEAD_2"/>
    <property type="match status" value="1"/>
</dbReference>
<dbReference type="GO" id="GO:1904430">
    <property type="term" value="P:negative regulation of t-circle formation"/>
    <property type="evidence" value="ECO:0007669"/>
    <property type="project" value="TreeGrafter"/>
</dbReference>
<dbReference type="EC" id="3.6.4.12" evidence="6"/>
<dbReference type="GO" id="GO:0003678">
    <property type="term" value="F:DNA helicase activity"/>
    <property type="evidence" value="ECO:0007669"/>
    <property type="project" value="UniProtKB-EC"/>
</dbReference>
<keyword evidence="4" id="KW-0472">Membrane</keyword>
<dbReference type="PANTHER" id="PTHR11472:SF34">
    <property type="entry name" value="REGULATOR OF TELOMERE ELONGATION HELICASE 1"/>
    <property type="match status" value="1"/>
</dbReference>
<dbReference type="GO" id="GO:0045910">
    <property type="term" value="P:negative regulation of DNA recombination"/>
    <property type="evidence" value="ECO:0007669"/>
    <property type="project" value="TreeGrafter"/>
</dbReference>
<keyword evidence="2 6" id="KW-0378">Hydrolase</keyword>
<dbReference type="GO" id="GO:0010569">
    <property type="term" value="P:regulation of double-strand break repair via homologous recombination"/>
    <property type="evidence" value="ECO:0007669"/>
    <property type="project" value="TreeGrafter"/>
</dbReference>
<feature type="transmembrane region" description="Helical" evidence="4">
    <location>
        <begin position="16"/>
        <end position="36"/>
    </location>
</feature>
<feature type="transmembrane region" description="Helical" evidence="4">
    <location>
        <begin position="77"/>
        <end position="103"/>
    </location>
</feature>
<reference evidence="6" key="1">
    <citation type="submission" date="2021-01" db="EMBL/GenBank/DDBJ databases">
        <authorList>
            <person name="Li R."/>
            <person name="Bekaert M."/>
        </authorList>
    </citation>
    <scope>NUCLEOTIDE SEQUENCE</scope>
    <source>
        <strain evidence="6">Farmed</strain>
    </source>
</reference>
<dbReference type="InterPro" id="IPR006554">
    <property type="entry name" value="Helicase-like_DEXD_c2"/>
</dbReference>
<dbReference type="Gene3D" id="3.40.50.300">
    <property type="entry name" value="P-loop containing nucleotide triphosphate hydrolases"/>
    <property type="match status" value="1"/>
</dbReference>
<dbReference type="EMBL" id="CAHIKZ030002301">
    <property type="protein sequence ID" value="CAE1284607.1"/>
    <property type="molecule type" value="Genomic_DNA"/>
</dbReference>
<evidence type="ECO:0000313" key="7">
    <source>
        <dbReference type="Proteomes" id="UP000597762"/>
    </source>
</evidence>
<keyword evidence="3" id="KW-0067">ATP-binding</keyword>
<dbReference type="InterPro" id="IPR014013">
    <property type="entry name" value="Helic_SF1/SF2_ATP-bd_DinG/Rad3"/>
</dbReference>